<dbReference type="RefSeq" id="WP_070981125.1">
    <property type="nucleotide sequence ID" value="NZ_CP017707.1"/>
</dbReference>
<sequence length="146" mass="16265">MNPISFSNQIHQGIDRIVLEMAMQIGLPPDQIKPIGQASSIALKVQGLPDVMLSVAEDRLWIWSLLPIHDERSLMLHASEALSILTTAIEGVETGQLTLGMSEHGYELKALVELDLLKRDHGLKQVFQGFVAQLYRFCEVYQIKGA</sequence>
<dbReference type="EMBL" id="CP017707">
    <property type="protein sequence ID" value="AOZ52136.1"/>
    <property type="molecule type" value="Genomic_DNA"/>
</dbReference>
<name>A0A1D9LLI6_9NEIS</name>
<gene>
    <name evidence="1" type="ORF">BKX93_20450</name>
</gene>
<dbReference type="AlphaFoldDB" id="A0A1D9LLI6"/>
<dbReference type="Gene3D" id="3.30.1460.10">
    <property type="match status" value="1"/>
</dbReference>
<accession>A0A1D9LLI6</accession>
<evidence type="ECO:0008006" key="3">
    <source>
        <dbReference type="Google" id="ProtNLM"/>
    </source>
</evidence>
<evidence type="ECO:0000313" key="1">
    <source>
        <dbReference type="EMBL" id="AOZ52136.1"/>
    </source>
</evidence>
<dbReference type="GeneID" id="68843574"/>
<dbReference type="Proteomes" id="UP000178776">
    <property type="component" value="Chromosome"/>
</dbReference>
<dbReference type="Pfam" id="PF03519">
    <property type="entry name" value="Invas_SpaK"/>
    <property type="match status" value="1"/>
</dbReference>
<protein>
    <recommendedName>
        <fullName evidence="3">Type III secretion system chaperone SpaK</fullName>
    </recommendedName>
</protein>
<evidence type="ECO:0000313" key="2">
    <source>
        <dbReference type="Proteomes" id="UP000178776"/>
    </source>
</evidence>
<dbReference type="CDD" id="cd17035">
    <property type="entry name" value="T3SC_IB_Spa15-like"/>
    <property type="match status" value="1"/>
</dbReference>
<organism evidence="1 2">
    <name type="scientific">Chromobacterium vaccinii</name>
    <dbReference type="NCBI Taxonomy" id="1108595"/>
    <lineage>
        <taxon>Bacteria</taxon>
        <taxon>Pseudomonadati</taxon>
        <taxon>Pseudomonadota</taxon>
        <taxon>Betaproteobacteria</taxon>
        <taxon>Neisseriales</taxon>
        <taxon>Chromobacteriaceae</taxon>
        <taxon>Chromobacterium</taxon>
    </lineage>
</organism>
<dbReference type="InterPro" id="IPR003065">
    <property type="entry name" value="Invas_SpaK"/>
</dbReference>
<dbReference type="KEGG" id="cvc:BKX93_20450"/>
<proteinExistence type="predicted"/>
<dbReference type="SUPFAM" id="SSF69635">
    <property type="entry name" value="Type III secretory system chaperone-like"/>
    <property type="match status" value="1"/>
</dbReference>
<reference evidence="1 2" key="1">
    <citation type="submission" date="2016-10" db="EMBL/GenBank/DDBJ databases">
        <title>Chromobacterium muskegensis sp. nov., an insecticidal bacterium isolated from Sphagnum bogs.</title>
        <authorList>
            <person name="Sparks M.E."/>
            <person name="Blackburn M.B."/>
            <person name="Gundersen-Rindal D.E."/>
            <person name="Mitchell A."/>
            <person name="Farrar R."/>
            <person name="Kuhar D."/>
        </authorList>
    </citation>
    <scope>NUCLEOTIDE SEQUENCE [LARGE SCALE GENOMIC DNA]</scope>
    <source>
        <strain evidence="1 2">21-1</strain>
    </source>
</reference>